<feature type="compositionally biased region" description="Polar residues" evidence="1">
    <location>
        <begin position="158"/>
        <end position="175"/>
    </location>
</feature>
<feature type="region of interest" description="Disordered" evidence="1">
    <location>
        <begin position="1"/>
        <end position="84"/>
    </location>
</feature>
<feature type="compositionally biased region" description="Polar residues" evidence="1">
    <location>
        <begin position="64"/>
        <end position="73"/>
    </location>
</feature>
<dbReference type="Proteomes" id="UP001633002">
    <property type="component" value="Unassembled WGS sequence"/>
</dbReference>
<evidence type="ECO:0000313" key="3">
    <source>
        <dbReference type="Proteomes" id="UP001633002"/>
    </source>
</evidence>
<evidence type="ECO:0000313" key="2">
    <source>
        <dbReference type="EMBL" id="KAL3689197.1"/>
    </source>
</evidence>
<dbReference type="EMBL" id="JBJQOH010000004">
    <property type="protein sequence ID" value="KAL3689197.1"/>
    <property type="molecule type" value="Genomic_DNA"/>
</dbReference>
<gene>
    <name evidence="2" type="ORF">R1sor_015506</name>
</gene>
<dbReference type="AlphaFoldDB" id="A0ABD3HF49"/>
<reference evidence="2 3" key="1">
    <citation type="submission" date="2024-09" db="EMBL/GenBank/DDBJ databases">
        <title>Chromosome-scale assembly of Riccia sorocarpa.</title>
        <authorList>
            <person name="Paukszto L."/>
        </authorList>
    </citation>
    <scope>NUCLEOTIDE SEQUENCE [LARGE SCALE GENOMIC DNA]</scope>
    <source>
        <strain evidence="2">LP-2024</strain>
        <tissue evidence="2">Aerial parts of the thallus</tissue>
    </source>
</reference>
<feature type="region of interest" description="Disordered" evidence="1">
    <location>
        <begin position="155"/>
        <end position="175"/>
    </location>
</feature>
<feature type="region of interest" description="Disordered" evidence="1">
    <location>
        <begin position="94"/>
        <end position="113"/>
    </location>
</feature>
<accession>A0ABD3HF49</accession>
<protein>
    <submittedName>
        <fullName evidence="2">Uncharacterized protein</fullName>
    </submittedName>
</protein>
<organism evidence="2 3">
    <name type="scientific">Riccia sorocarpa</name>
    <dbReference type="NCBI Taxonomy" id="122646"/>
    <lineage>
        <taxon>Eukaryota</taxon>
        <taxon>Viridiplantae</taxon>
        <taxon>Streptophyta</taxon>
        <taxon>Embryophyta</taxon>
        <taxon>Marchantiophyta</taxon>
        <taxon>Marchantiopsida</taxon>
        <taxon>Marchantiidae</taxon>
        <taxon>Marchantiales</taxon>
        <taxon>Ricciaceae</taxon>
        <taxon>Riccia</taxon>
    </lineage>
</organism>
<evidence type="ECO:0000256" key="1">
    <source>
        <dbReference type="SAM" id="MobiDB-lite"/>
    </source>
</evidence>
<comment type="caution">
    <text evidence="2">The sequence shown here is derived from an EMBL/GenBank/DDBJ whole genome shotgun (WGS) entry which is preliminary data.</text>
</comment>
<sequence length="399" mass="45254">MAKDCPFPPARNNWRKPGDPPTSEFYKPQIPRAGAGRIFTGGLGGTAELGDESDDEFIPVKPSRASNGSSSRKPSAPEKKHNTNVYDVLALSEEEEGEKEAIVEQKNQSVEEPAQEVEKLPEDIQSMQEQLLVEADTGEEITGKLEEIIPMQEVADQEPQQGAQNSASRSDATNGGEQVALMETEVSGTLVLQRDQARHGERRARSYFKMRASLMDTADTFSRAKEVWEQHPAWARDPRKRWVLALGRLRQLLMEELDKQDKDSEEVTVLATKLHDIRIQLHEDPTSRRVEEMEVTLNKLRRREKIDAHITRVRCRIRWLHEGEAPSKFFFASWKSKIMQESITTLKVANGNVLTDAEEILQEVQEVHSNLYTNEVPVAGAAEKRQEVLQLIDRRLSQE</sequence>
<name>A0ABD3HF49_9MARC</name>
<proteinExistence type="predicted"/>
<keyword evidence="3" id="KW-1185">Reference proteome</keyword>